<keyword evidence="2" id="KW-1185">Reference proteome</keyword>
<sequence length="77" mass="8414">MRNQQMNHYQTQGDLLALTAVTGDLLNLMKEIACNGSPELSRFIPTLAILAAEHCDKLMRDIESGYLAAGLEGKNHG</sequence>
<dbReference type="Proteomes" id="UP000092377">
    <property type="component" value="Unassembled WGS sequence"/>
</dbReference>
<dbReference type="EMBL" id="LZEY01000012">
    <property type="protein sequence ID" value="OBU11018.1"/>
    <property type="molecule type" value="Genomic_DNA"/>
</dbReference>
<comment type="caution">
    <text evidence="1">The sequence shown here is derived from an EMBL/GenBank/DDBJ whole genome shotgun (WGS) entry which is preliminary data.</text>
</comment>
<gene>
    <name evidence="1" type="ORF">AYY18_03525</name>
</gene>
<evidence type="ECO:0000313" key="2">
    <source>
        <dbReference type="Proteomes" id="UP000092377"/>
    </source>
</evidence>
<reference evidence="2" key="1">
    <citation type="submission" date="2016-06" db="EMBL/GenBank/DDBJ databases">
        <authorList>
            <person name="Butler K."/>
        </authorList>
    </citation>
    <scope>NUCLEOTIDE SEQUENCE [LARGE SCALE GENOMIC DNA]</scope>
    <source>
        <strain evidence="2">GCSL-Mp20</strain>
    </source>
</reference>
<accession>A0A1B8HNT3</accession>
<name>A0A1B8HNT3_9GAMM</name>
<dbReference type="RefSeq" id="WP_067401311.1">
    <property type="nucleotide sequence ID" value="NZ_LZEY01000012.1"/>
</dbReference>
<protein>
    <submittedName>
        <fullName evidence="1">Uncharacterized protein</fullName>
    </submittedName>
</protein>
<proteinExistence type="predicted"/>
<dbReference type="AlphaFoldDB" id="A0A1B8HNT3"/>
<organism evidence="1 2">
    <name type="scientific">Morganella psychrotolerans</name>
    <dbReference type="NCBI Taxonomy" id="368603"/>
    <lineage>
        <taxon>Bacteria</taxon>
        <taxon>Pseudomonadati</taxon>
        <taxon>Pseudomonadota</taxon>
        <taxon>Gammaproteobacteria</taxon>
        <taxon>Enterobacterales</taxon>
        <taxon>Morganellaceae</taxon>
        <taxon>Morganella</taxon>
    </lineage>
</organism>
<evidence type="ECO:0000313" key="1">
    <source>
        <dbReference type="EMBL" id="OBU11018.1"/>
    </source>
</evidence>